<dbReference type="Pfam" id="PF07690">
    <property type="entry name" value="MFS_1"/>
    <property type="match status" value="1"/>
</dbReference>
<keyword evidence="5 6" id="KW-0472">Membrane</keyword>
<evidence type="ECO:0000313" key="8">
    <source>
        <dbReference type="Proteomes" id="UP000198983"/>
    </source>
</evidence>
<feature type="transmembrane region" description="Helical" evidence="6">
    <location>
        <begin position="47"/>
        <end position="68"/>
    </location>
</feature>
<evidence type="ECO:0000256" key="1">
    <source>
        <dbReference type="ARBA" id="ARBA00004651"/>
    </source>
</evidence>
<proteinExistence type="predicted"/>
<reference evidence="7 8" key="1">
    <citation type="submission" date="2016-10" db="EMBL/GenBank/DDBJ databases">
        <authorList>
            <person name="de Groot N.N."/>
        </authorList>
    </citation>
    <scope>NUCLEOTIDE SEQUENCE [LARGE SCALE GENOMIC DNA]</scope>
    <source>
        <strain evidence="7 8">DSM 22024</strain>
    </source>
</reference>
<comment type="subcellular location">
    <subcellularLocation>
        <location evidence="1">Cell membrane</location>
        <topology evidence="1">Multi-pass membrane protein</topology>
    </subcellularLocation>
</comment>
<feature type="transmembrane region" description="Helical" evidence="6">
    <location>
        <begin position="258"/>
        <end position="279"/>
    </location>
</feature>
<dbReference type="GO" id="GO:0005886">
    <property type="term" value="C:plasma membrane"/>
    <property type="evidence" value="ECO:0007669"/>
    <property type="project" value="UniProtKB-SubCell"/>
</dbReference>
<keyword evidence="2" id="KW-1003">Cell membrane</keyword>
<dbReference type="EMBL" id="LT629732">
    <property type="protein sequence ID" value="SDR69644.1"/>
    <property type="molecule type" value="Genomic_DNA"/>
</dbReference>
<evidence type="ECO:0000256" key="5">
    <source>
        <dbReference type="ARBA" id="ARBA00023136"/>
    </source>
</evidence>
<protein>
    <submittedName>
        <fullName evidence="7">Predicted arabinose efflux permease, MFS family</fullName>
    </submittedName>
</protein>
<dbReference type="InterPro" id="IPR011701">
    <property type="entry name" value="MFS"/>
</dbReference>
<sequence>MSVQQLSVRGHRDFQRLWAGMAVSQLGSAVGGVALPIVAVTDMHASTFQISLLAAFTAVTTALLAFPMGNFVEFRRKRPVMIAADVARFVSLASVPLAGLLHALTFAQLCVVAVINATSGIAFGGAAQAHLKALVSPERLVDANGRLESTNWLRMSVGPSLGGALVGLLTALGTLLIDAVSFLASALAVRLIRQPEPAPPVRDGERSRRSELAGGLHFVWGHQALRNMLISWVCFAGATAMSGPVTTIFYLRELHFTAFQYGLLMGLPSLGGVAGARLARRMVARFGPVRVLWWASLLRGPWNFLIPLATPGLAGLVQCGIGFAGLLFFAAMANSTMASYRQLTTPNHLMSRVSTLWVFATTVAQPLFILVGGLMAAQLGSRVTLVVSAILVCGTAFLLPRQEITGP</sequence>
<gene>
    <name evidence="7" type="ORF">SAMN04489717_0121</name>
</gene>
<organism evidence="7 8">
    <name type="scientific">Actinopolymorpha singaporensis</name>
    <dbReference type="NCBI Taxonomy" id="117157"/>
    <lineage>
        <taxon>Bacteria</taxon>
        <taxon>Bacillati</taxon>
        <taxon>Actinomycetota</taxon>
        <taxon>Actinomycetes</taxon>
        <taxon>Propionibacteriales</taxon>
        <taxon>Actinopolymorphaceae</taxon>
        <taxon>Actinopolymorpha</taxon>
    </lineage>
</organism>
<feature type="transmembrane region" description="Helical" evidence="6">
    <location>
        <begin position="315"/>
        <end position="335"/>
    </location>
</feature>
<evidence type="ECO:0000256" key="6">
    <source>
        <dbReference type="SAM" id="Phobius"/>
    </source>
</evidence>
<keyword evidence="8" id="KW-1185">Reference proteome</keyword>
<dbReference type="PANTHER" id="PTHR23513">
    <property type="entry name" value="INTEGRAL MEMBRANE EFFLUX PROTEIN-RELATED"/>
    <property type="match status" value="1"/>
</dbReference>
<keyword evidence="3 6" id="KW-0812">Transmembrane</keyword>
<dbReference type="InterPro" id="IPR036259">
    <property type="entry name" value="MFS_trans_sf"/>
</dbReference>
<dbReference type="PANTHER" id="PTHR23513:SF6">
    <property type="entry name" value="MAJOR FACILITATOR SUPERFAMILY ASSOCIATED DOMAIN-CONTAINING PROTEIN"/>
    <property type="match status" value="1"/>
</dbReference>
<feature type="transmembrane region" description="Helical" evidence="6">
    <location>
        <begin position="383"/>
        <end position="400"/>
    </location>
</feature>
<dbReference type="AlphaFoldDB" id="A0A1H1L4Z0"/>
<evidence type="ECO:0000256" key="3">
    <source>
        <dbReference type="ARBA" id="ARBA00022692"/>
    </source>
</evidence>
<evidence type="ECO:0000256" key="4">
    <source>
        <dbReference type="ARBA" id="ARBA00022989"/>
    </source>
</evidence>
<feature type="transmembrane region" description="Helical" evidence="6">
    <location>
        <begin position="229"/>
        <end position="252"/>
    </location>
</feature>
<dbReference type="Gene3D" id="1.20.1250.20">
    <property type="entry name" value="MFS general substrate transporter like domains"/>
    <property type="match status" value="1"/>
</dbReference>
<dbReference type="SUPFAM" id="SSF103473">
    <property type="entry name" value="MFS general substrate transporter"/>
    <property type="match status" value="1"/>
</dbReference>
<dbReference type="STRING" id="117157.SAMN04489717_0121"/>
<feature type="transmembrane region" description="Helical" evidence="6">
    <location>
        <begin position="291"/>
        <end position="309"/>
    </location>
</feature>
<name>A0A1H1L4Z0_9ACTN</name>
<dbReference type="Proteomes" id="UP000198983">
    <property type="component" value="Chromosome I"/>
</dbReference>
<dbReference type="CDD" id="cd06173">
    <property type="entry name" value="MFS_MefA_like"/>
    <property type="match status" value="1"/>
</dbReference>
<feature type="transmembrane region" description="Helical" evidence="6">
    <location>
        <begin position="356"/>
        <end position="377"/>
    </location>
</feature>
<accession>A0A1H1L4Z0</accession>
<feature type="transmembrane region" description="Helical" evidence="6">
    <location>
        <begin position="161"/>
        <end position="184"/>
    </location>
</feature>
<evidence type="ECO:0000256" key="2">
    <source>
        <dbReference type="ARBA" id="ARBA00022475"/>
    </source>
</evidence>
<evidence type="ECO:0000313" key="7">
    <source>
        <dbReference type="EMBL" id="SDR69644.1"/>
    </source>
</evidence>
<feature type="transmembrane region" description="Helical" evidence="6">
    <location>
        <begin position="89"/>
        <end position="115"/>
    </location>
</feature>
<feature type="transmembrane region" description="Helical" evidence="6">
    <location>
        <begin position="21"/>
        <end position="41"/>
    </location>
</feature>
<keyword evidence="4 6" id="KW-1133">Transmembrane helix</keyword>
<dbReference type="GO" id="GO:0022857">
    <property type="term" value="F:transmembrane transporter activity"/>
    <property type="evidence" value="ECO:0007669"/>
    <property type="project" value="InterPro"/>
</dbReference>